<accession>A0A6I8V9Q6</accession>
<keyword evidence="2" id="KW-0472">Membrane</keyword>
<evidence type="ECO:0000256" key="1">
    <source>
        <dbReference type="SAM" id="Coils"/>
    </source>
</evidence>
<sequence length="625" mass="72708">MVDNQTICCALRRWNWQHFTDLSQISTTRGASWLYLYTLCKMCCIALLFLLGLFSHISLAKSLMETDPGCTDVCLKSLKSVLDQQLMMQLQMKNIENNLRTQQNWVENLMNHEDKLENRQKLEAIESRLKKNEDISSTQLERLDSVEHKLLERQRMDDSGQKGLLEMIEKEKQHLSEQQEKNDSEMGRCSERLSGLEKQIIEQHERAALCESSSTERLEKLEDKQRQLALGAQQMLERLGQIEKQIAVEHAKGQLERLEQELTRRGKNAAYLDKYRDRLTVMEKEFLGQAATGSSNETSVTKKFDNLEQQLSVQQSKHISEDAATRERIDKLEKDFTYKQQKIESEASMSAKVLNGVKNQLTDHQTMLENEAKKLSDSQIKLSKLQDQLTNQQKKVSNHEIAIKESESKLKTLWKNRFVTVQKNGYEGSKLVDVVNGLKNQFAGHQTKLENDDKKLLDSQAKLSKLQDQLKNQQNKMSAHEAAIKESESKIKTLWKNRLVMFQKLGSKYYYFERTEKLNWTDARDRCQELGSHLASLQDQQEFDIVTKDLYDVFYYWVDVNDIETEGVYMSSTTGKKANFLKWRQTPDDWNDKEDCVELAYESKANAMGMNDIHCSEKHMYICEK</sequence>
<organism evidence="4 5">
    <name type="scientific">Drosophila pseudoobscura pseudoobscura</name>
    <name type="common">Fruit fly</name>
    <dbReference type="NCBI Taxonomy" id="46245"/>
    <lineage>
        <taxon>Eukaryota</taxon>
        <taxon>Metazoa</taxon>
        <taxon>Ecdysozoa</taxon>
        <taxon>Arthropoda</taxon>
        <taxon>Hexapoda</taxon>
        <taxon>Insecta</taxon>
        <taxon>Pterygota</taxon>
        <taxon>Neoptera</taxon>
        <taxon>Endopterygota</taxon>
        <taxon>Diptera</taxon>
        <taxon>Brachycera</taxon>
        <taxon>Muscomorpha</taxon>
        <taxon>Ephydroidea</taxon>
        <taxon>Drosophilidae</taxon>
        <taxon>Drosophila</taxon>
        <taxon>Sophophora</taxon>
    </lineage>
</organism>
<dbReference type="InterPro" id="IPR001304">
    <property type="entry name" value="C-type_lectin-like"/>
</dbReference>
<dbReference type="CDD" id="cd00037">
    <property type="entry name" value="CLECT"/>
    <property type="match status" value="1"/>
</dbReference>
<keyword evidence="1" id="KW-0175">Coiled coil</keyword>
<keyword evidence="2" id="KW-1133">Transmembrane helix</keyword>
<evidence type="ECO:0000313" key="4">
    <source>
        <dbReference type="Proteomes" id="UP000001819"/>
    </source>
</evidence>
<feature type="domain" description="C-type lectin" evidence="3">
    <location>
        <begin position="505"/>
        <end position="624"/>
    </location>
</feature>
<proteinExistence type="predicted"/>
<dbReference type="Proteomes" id="UP000001819">
    <property type="component" value="Chromosome 4"/>
</dbReference>
<dbReference type="InParanoid" id="A0A6I8V9Q6"/>
<feature type="transmembrane region" description="Helical" evidence="2">
    <location>
        <begin position="34"/>
        <end position="54"/>
    </location>
</feature>
<dbReference type="InterPro" id="IPR016186">
    <property type="entry name" value="C-type_lectin-like/link_sf"/>
</dbReference>
<feature type="coiled-coil region" evidence="1">
    <location>
        <begin position="449"/>
        <end position="490"/>
    </location>
</feature>
<dbReference type="RefSeq" id="XP_015036735.2">
    <property type="nucleotide sequence ID" value="XM_015181249.2"/>
</dbReference>
<dbReference type="SMART" id="SM00034">
    <property type="entry name" value="CLECT"/>
    <property type="match status" value="1"/>
</dbReference>
<dbReference type="AlphaFoldDB" id="A0A6I8V9Q6"/>
<keyword evidence="2" id="KW-0812">Transmembrane</keyword>
<dbReference type="SUPFAM" id="SSF56436">
    <property type="entry name" value="C-type lectin-like"/>
    <property type="match status" value="1"/>
</dbReference>
<reference evidence="5" key="1">
    <citation type="submission" date="2025-08" db="UniProtKB">
        <authorList>
            <consortium name="RefSeq"/>
        </authorList>
    </citation>
    <scope>IDENTIFICATION</scope>
    <source>
        <strain evidence="5">MV-25-SWS-2005</strain>
        <tissue evidence="5">Whole body</tissue>
    </source>
</reference>
<dbReference type="InterPro" id="IPR016187">
    <property type="entry name" value="CTDL_fold"/>
</dbReference>
<feature type="coiled-coil region" evidence="1">
    <location>
        <begin position="218"/>
        <end position="268"/>
    </location>
</feature>
<dbReference type="Gene3D" id="3.10.100.10">
    <property type="entry name" value="Mannose-Binding Protein A, subunit A"/>
    <property type="match status" value="1"/>
</dbReference>
<evidence type="ECO:0000256" key="2">
    <source>
        <dbReference type="SAM" id="Phobius"/>
    </source>
</evidence>
<evidence type="ECO:0000313" key="5">
    <source>
        <dbReference type="RefSeq" id="XP_015036735.2"/>
    </source>
</evidence>
<dbReference type="Pfam" id="PF00059">
    <property type="entry name" value="Lectin_C"/>
    <property type="match status" value="1"/>
</dbReference>
<protein>
    <recommendedName>
        <fullName evidence="3">C-type lectin domain-containing protein</fullName>
    </recommendedName>
</protein>
<keyword evidence="4" id="KW-1185">Reference proteome</keyword>
<gene>
    <name evidence="5" type="primary">LOC6902644</name>
</gene>
<evidence type="ECO:0000259" key="3">
    <source>
        <dbReference type="PROSITE" id="PS50041"/>
    </source>
</evidence>
<dbReference type="KEGG" id="dpo:6902644"/>
<dbReference type="InterPro" id="IPR050111">
    <property type="entry name" value="C-type_lectin/snaclec_domain"/>
</dbReference>
<dbReference type="PANTHER" id="PTHR22803">
    <property type="entry name" value="MANNOSE, PHOSPHOLIPASE, LECTIN RECEPTOR RELATED"/>
    <property type="match status" value="1"/>
</dbReference>
<name>A0A6I8V9Q6_DROPS</name>
<dbReference type="PROSITE" id="PS50041">
    <property type="entry name" value="C_TYPE_LECTIN_2"/>
    <property type="match status" value="1"/>
</dbReference>
<feature type="coiled-coil region" evidence="1">
    <location>
        <begin position="368"/>
        <end position="409"/>
    </location>
</feature>